<gene>
    <name evidence="2" type="ORF">UY23_C0001G0184</name>
</gene>
<keyword evidence="1" id="KW-0812">Transmembrane</keyword>
<accession>A0A0G1WMM4</accession>
<evidence type="ECO:0000313" key="2">
    <source>
        <dbReference type="EMBL" id="KKU91578.1"/>
    </source>
</evidence>
<dbReference type="EMBL" id="LCPF01000001">
    <property type="protein sequence ID" value="KKU91578.1"/>
    <property type="molecule type" value="Genomic_DNA"/>
</dbReference>
<dbReference type="Proteomes" id="UP000034956">
    <property type="component" value="Unassembled WGS sequence"/>
</dbReference>
<comment type="caution">
    <text evidence="2">The sequence shown here is derived from an EMBL/GenBank/DDBJ whole genome shotgun (WGS) entry which is preliminary data.</text>
</comment>
<feature type="transmembrane region" description="Helical" evidence="1">
    <location>
        <begin position="45"/>
        <end position="64"/>
    </location>
</feature>
<dbReference type="InterPro" id="IPR024414">
    <property type="entry name" value="Uncharacterised_PrgI"/>
</dbReference>
<keyword evidence="1" id="KW-0472">Membrane</keyword>
<evidence type="ECO:0000256" key="1">
    <source>
        <dbReference type="SAM" id="Phobius"/>
    </source>
</evidence>
<dbReference type="AlphaFoldDB" id="A0A0G1WMM4"/>
<evidence type="ECO:0000313" key="3">
    <source>
        <dbReference type="Proteomes" id="UP000034956"/>
    </source>
</evidence>
<organism evidence="2 3">
    <name type="scientific">Candidatus Jorgensenbacteria bacterium GW2011_GWA1_48_11</name>
    <dbReference type="NCBI Taxonomy" id="1618660"/>
    <lineage>
        <taxon>Bacteria</taxon>
        <taxon>Candidatus Joergenseniibacteriota</taxon>
    </lineage>
</organism>
<keyword evidence="1" id="KW-1133">Transmembrane helix</keyword>
<protein>
    <recommendedName>
        <fullName evidence="4">PrgI family protein</fullName>
    </recommendedName>
</protein>
<name>A0A0G1WMM4_9BACT</name>
<evidence type="ECO:0008006" key="4">
    <source>
        <dbReference type="Google" id="ProtNLM"/>
    </source>
</evidence>
<sequence>MPNFQVPQFIEQKAKIVGPFTLTQFLYIAAAVGLGFVAYYVFSFFLWFVITLVAVSAAIALAFVKINGQELPQILRASLNYFLKPRTYTWQRSFAQKTLEVGDLEQIEGIRKGMGLEEKIKSVALSIATGKIFSAKDQGLENKKQEYQAVTFLTGEKRLAKRVDFAAEEKPKKKK</sequence>
<dbReference type="Pfam" id="PF12666">
    <property type="entry name" value="PrgI"/>
    <property type="match status" value="1"/>
</dbReference>
<reference evidence="2 3" key="1">
    <citation type="journal article" date="2015" name="Nature">
        <title>rRNA introns, odd ribosomes, and small enigmatic genomes across a large radiation of phyla.</title>
        <authorList>
            <person name="Brown C.T."/>
            <person name="Hug L.A."/>
            <person name="Thomas B.C."/>
            <person name="Sharon I."/>
            <person name="Castelle C.J."/>
            <person name="Singh A."/>
            <person name="Wilkins M.J."/>
            <person name="Williams K.H."/>
            <person name="Banfield J.F."/>
        </authorList>
    </citation>
    <scope>NUCLEOTIDE SEQUENCE [LARGE SCALE GENOMIC DNA]</scope>
</reference>
<feature type="transmembrane region" description="Helical" evidence="1">
    <location>
        <begin position="20"/>
        <end position="39"/>
    </location>
</feature>
<proteinExistence type="predicted"/>